<dbReference type="Proteomes" id="UP000789901">
    <property type="component" value="Unassembled WGS sequence"/>
</dbReference>
<keyword evidence="7 10" id="KW-0472">Membrane</keyword>
<reference evidence="11 12" key="1">
    <citation type="submission" date="2021-06" db="EMBL/GenBank/DDBJ databases">
        <authorList>
            <person name="Kallberg Y."/>
            <person name="Tangrot J."/>
            <person name="Rosling A."/>
        </authorList>
    </citation>
    <scope>NUCLEOTIDE SEQUENCE [LARGE SCALE GENOMIC DNA]</scope>
    <source>
        <strain evidence="11 12">120-4 pot B 10/14</strain>
    </source>
</reference>
<evidence type="ECO:0000256" key="5">
    <source>
        <dbReference type="ARBA" id="ARBA00022989"/>
    </source>
</evidence>
<name>A0ABN7VCK6_GIGMA</name>
<evidence type="ECO:0000256" key="3">
    <source>
        <dbReference type="ARBA" id="ARBA00022448"/>
    </source>
</evidence>
<evidence type="ECO:0000256" key="1">
    <source>
        <dbReference type="ARBA" id="ARBA00004308"/>
    </source>
</evidence>
<proteinExistence type="inferred from homology"/>
<evidence type="ECO:0000256" key="6">
    <source>
        <dbReference type="ARBA" id="ARBA00023065"/>
    </source>
</evidence>
<keyword evidence="9" id="KW-0407">Ion channel</keyword>
<feature type="transmembrane region" description="Helical" evidence="10">
    <location>
        <begin position="310"/>
        <end position="339"/>
    </location>
</feature>
<keyword evidence="5 10" id="KW-1133">Transmembrane helix</keyword>
<feature type="transmembrane region" description="Helical" evidence="10">
    <location>
        <begin position="26"/>
        <end position="44"/>
    </location>
</feature>
<dbReference type="PANTHER" id="PTHR10125:SF31">
    <property type="entry name" value="P2X RECEPTOR E"/>
    <property type="match status" value="1"/>
</dbReference>
<keyword evidence="3" id="KW-0813">Transport</keyword>
<keyword evidence="6" id="KW-0406">Ion transport</keyword>
<comment type="subcellular location">
    <subcellularLocation>
        <location evidence="1">Endomembrane system</location>
    </subcellularLocation>
</comment>
<dbReference type="Pfam" id="PF00864">
    <property type="entry name" value="P2X_receptor"/>
    <property type="match status" value="2"/>
</dbReference>
<comment type="similarity">
    <text evidence="2">Belongs to the P2X receptor family.</text>
</comment>
<protein>
    <submittedName>
        <fullName evidence="11">5461_t:CDS:1</fullName>
    </submittedName>
</protein>
<organism evidence="11 12">
    <name type="scientific">Gigaspora margarita</name>
    <dbReference type="NCBI Taxonomy" id="4874"/>
    <lineage>
        <taxon>Eukaryota</taxon>
        <taxon>Fungi</taxon>
        <taxon>Fungi incertae sedis</taxon>
        <taxon>Mucoromycota</taxon>
        <taxon>Glomeromycotina</taxon>
        <taxon>Glomeromycetes</taxon>
        <taxon>Diversisporales</taxon>
        <taxon>Gigasporaceae</taxon>
        <taxon>Gigaspora</taxon>
    </lineage>
</organism>
<evidence type="ECO:0000313" key="12">
    <source>
        <dbReference type="Proteomes" id="UP000789901"/>
    </source>
</evidence>
<evidence type="ECO:0000256" key="2">
    <source>
        <dbReference type="ARBA" id="ARBA00009848"/>
    </source>
</evidence>
<evidence type="ECO:0000256" key="8">
    <source>
        <dbReference type="ARBA" id="ARBA00023286"/>
    </source>
</evidence>
<dbReference type="Gene3D" id="1.10.287.940">
    <property type="entry name" value="atp-gated p2x4 ion channel"/>
    <property type="match status" value="2"/>
</dbReference>
<dbReference type="PANTHER" id="PTHR10125">
    <property type="entry name" value="P2X PURINOCEPTOR"/>
    <property type="match status" value="1"/>
</dbReference>
<accession>A0ABN7VCK6</accession>
<keyword evidence="4 10" id="KW-0812">Transmembrane</keyword>
<keyword evidence="8" id="KW-1071">Ligand-gated ion channel</keyword>
<dbReference type="InterPro" id="IPR059116">
    <property type="entry name" value="P2X_receptor"/>
</dbReference>
<evidence type="ECO:0000256" key="10">
    <source>
        <dbReference type="SAM" id="Phobius"/>
    </source>
</evidence>
<sequence length="383" mass="42860">MAFDWEDIFSFETLKIIRVIDLRLGILYRCLQLLIAIYILYEIIRNQRYLKMEPPVPGAIRISLKAPNNIITPYYCNGTMPCAFWDASDIQYPSDGSNFAFFTTRASILHYPNQPGCNTLRVSSPADQCFFKPTNNNVTILPNSYIADIEDYTVMIEHSIRGEATSIAIRNGVMDGELVSYNGTTIRKITNATRMASNPYAAGDIFTVQEILTAAGANLDAPSTANSANKTAGETYRSSGIVIAIIIEYKNVALKTNTITYRYLPRAINGNKYKAVENIYNTTDGSTTLINRNGIRLVFQQHGTIGEFQFIALLTSLIASLALLNVSVFLVEMIMLYLLPQRDSYQKVKSSYGLNFYEYYLNDPIGHSLLLAFCINKGHTSLP</sequence>
<keyword evidence="12" id="KW-1185">Reference proteome</keyword>
<evidence type="ECO:0000256" key="9">
    <source>
        <dbReference type="ARBA" id="ARBA00023303"/>
    </source>
</evidence>
<comment type="caution">
    <text evidence="11">The sequence shown here is derived from an EMBL/GenBank/DDBJ whole genome shotgun (WGS) entry which is preliminary data.</text>
</comment>
<evidence type="ECO:0000256" key="7">
    <source>
        <dbReference type="ARBA" id="ARBA00023136"/>
    </source>
</evidence>
<gene>
    <name evidence="11" type="ORF">GMARGA_LOCUS17108</name>
</gene>
<dbReference type="EMBL" id="CAJVQB010012756">
    <property type="protein sequence ID" value="CAG8757756.1"/>
    <property type="molecule type" value="Genomic_DNA"/>
</dbReference>
<evidence type="ECO:0000256" key="4">
    <source>
        <dbReference type="ARBA" id="ARBA00022692"/>
    </source>
</evidence>
<evidence type="ECO:0000313" key="11">
    <source>
        <dbReference type="EMBL" id="CAG8757756.1"/>
    </source>
</evidence>